<dbReference type="AlphaFoldDB" id="A0A1C5JPK7"/>
<organism evidence="2 3">
    <name type="scientific">Micromonospora humi</name>
    <dbReference type="NCBI Taxonomy" id="745366"/>
    <lineage>
        <taxon>Bacteria</taxon>
        <taxon>Bacillati</taxon>
        <taxon>Actinomycetota</taxon>
        <taxon>Actinomycetes</taxon>
        <taxon>Micromonosporales</taxon>
        <taxon>Micromonosporaceae</taxon>
        <taxon>Micromonospora</taxon>
    </lineage>
</organism>
<name>A0A1C5JPK7_9ACTN</name>
<keyword evidence="1" id="KW-0812">Transmembrane</keyword>
<gene>
    <name evidence="2" type="ORF">GA0070213_112190</name>
</gene>
<dbReference type="EMBL" id="FMDM01000012">
    <property type="protein sequence ID" value="SCG72448.1"/>
    <property type="molecule type" value="Genomic_DNA"/>
</dbReference>
<keyword evidence="1" id="KW-1133">Transmembrane helix</keyword>
<evidence type="ECO:0000256" key="1">
    <source>
        <dbReference type="SAM" id="Phobius"/>
    </source>
</evidence>
<protein>
    <recommendedName>
        <fullName evidence="4">Membrane-associated oxidoreductase</fullName>
    </recommendedName>
</protein>
<evidence type="ECO:0000313" key="3">
    <source>
        <dbReference type="Proteomes" id="UP000199360"/>
    </source>
</evidence>
<accession>A0A1C5JPK7</accession>
<dbReference type="RefSeq" id="WP_139128714.1">
    <property type="nucleotide sequence ID" value="NZ_FMDM01000012.1"/>
</dbReference>
<feature type="transmembrane region" description="Helical" evidence="1">
    <location>
        <begin position="430"/>
        <end position="451"/>
    </location>
</feature>
<dbReference type="Proteomes" id="UP000199360">
    <property type="component" value="Unassembled WGS sequence"/>
</dbReference>
<dbReference type="OrthoDB" id="5194370at2"/>
<sequence>MRSGLGELSPAEQRLWDAFPRGETVAPHEDTPHVVRAAVIRSLLLGGRDAEPGHRPALRLHGAEVVGVLDLYQAEIEHAVEFVGCVFDATPQLSFAQLRGMSFEGSTLPGLDAFGAVVQGTLSLVKCVLSDAVVVYGLQVSGDLDLDWARLASGGRAEDVFGDRTAALFGDALHVGRHLYLQGTTAAGNVELAGVRIGGTLHAQRGCRIDGELRLPGAQVAGEVDLSHAVLVNPGGVALDARGLRVGQLTLLAERVEGTVDLRHSQTEVLRDEPDRWPARLRLDGARYAALERAGTSRERLCWLNRDPDGYRPQPYEQLAALYRQIGQDSDARAVLLAKQRRRRRLLPPAAAAWGLAQDGLVGYGYRPGRALLWLSVLAVLGATVFSGYPPVAAPGGTDFNPLVYTLDLLIPIVQFGQEQTYRTEGPAQWLAYLLMAIGWLLFTAVAAALTRTLNRF</sequence>
<keyword evidence="3" id="KW-1185">Reference proteome</keyword>
<evidence type="ECO:0000313" key="2">
    <source>
        <dbReference type="EMBL" id="SCG72448.1"/>
    </source>
</evidence>
<keyword evidence="1" id="KW-0472">Membrane</keyword>
<evidence type="ECO:0008006" key="4">
    <source>
        <dbReference type="Google" id="ProtNLM"/>
    </source>
</evidence>
<feature type="transmembrane region" description="Helical" evidence="1">
    <location>
        <begin position="371"/>
        <end position="389"/>
    </location>
</feature>
<proteinExistence type="predicted"/>
<reference evidence="3" key="1">
    <citation type="submission" date="2016-06" db="EMBL/GenBank/DDBJ databases">
        <authorList>
            <person name="Varghese N."/>
            <person name="Submissions Spin"/>
        </authorList>
    </citation>
    <scope>NUCLEOTIDE SEQUENCE [LARGE SCALE GENOMIC DNA]</scope>
    <source>
        <strain evidence="3">DSM 45647</strain>
    </source>
</reference>
<dbReference type="STRING" id="745366.GA0070213_112190"/>